<dbReference type="PANTHER" id="PTHR33653">
    <property type="entry name" value="RIBONUCLEASE VAPC2"/>
    <property type="match status" value="1"/>
</dbReference>
<comment type="cofactor">
    <cofactor evidence="1">
        <name>Mg(2+)</name>
        <dbReference type="ChEBI" id="CHEBI:18420"/>
    </cofactor>
</comment>
<dbReference type="Gene3D" id="3.40.50.1010">
    <property type="entry name" value="5'-nuclease"/>
    <property type="match status" value="1"/>
</dbReference>
<dbReference type="Pfam" id="PF01850">
    <property type="entry name" value="PIN"/>
    <property type="match status" value="1"/>
</dbReference>
<dbReference type="CDD" id="cd18753">
    <property type="entry name" value="PIN_VapC4-5_FitB-like"/>
    <property type="match status" value="1"/>
</dbReference>
<dbReference type="OrthoDB" id="39762at2157"/>
<dbReference type="PANTHER" id="PTHR33653:SF1">
    <property type="entry name" value="RIBONUCLEASE VAPC2"/>
    <property type="match status" value="1"/>
</dbReference>
<sequence>MSGRFLLDTNIIIALFGNDASVKNRLADAEEVFISSTVLGELYFGAHKSKHIKKNLSRIEDFASSSAVLPCDTDTARYYGLIKKRLLEKGQPIPENDIWVAAVACQHGLIVVSRDGHFNEVENLKFEMW</sequence>
<evidence type="ECO:0000256" key="4">
    <source>
        <dbReference type="ARBA" id="ARBA00022801"/>
    </source>
</evidence>
<dbReference type="EC" id="3.1.-.-" evidence="8"/>
<evidence type="ECO:0000256" key="6">
    <source>
        <dbReference type="ARBA" id="ARBA00038093"/>
    </source>
</evidence>
<dbReference type="EMBL" id="FZMP01000001">
    <property type="protein sequence ID" value="SNQ58931.1"/>
    <property type="molecule type" value="Genomic_DNA"/>
</dbReference>
<reference evidence="9" key="1">
    <citation type="submission" date="2017-06" db="EMBL/GenBank/DDBJ databases">
        <authorList>
            <person name="Cremers G."/>
        </authorList>
    </citation>
    <scope>NUCLEOTIDE SEQUENCE [LARGE SCALE GENOMIC DNA]</scope>
</reference>
<dbReference type="InterPro" id="IPR050556">
    <property type="entry name" value="Type_II_TA_system_RNase"/>
</dbReference>
<keyword evidence="2" id="KW-0540">Nuclease</keyword>
<dbReference type="InterPro" id="IPR002716">
    <property type="entry name" value="PIN_dom"/>
</dbReference>
<organism evidence="8 9">
    <name type="scientific">Candidatus Methanoperedens nitratireducens</name>
    <dbReference type="NCBI Taxonomy" id="1392998"/>
    <lineage>
        <taxon>Archaea</taxon>
        <taxon>Methanobacteriati</taxon>
        <taxon>Methanobacteriota</taxon>
        <taxon>Stenosarchaea group</taxon>
        <taxon>Methanomicrobia</taxon>
        <taxon>Methanosarcinales</taxon>
        <taxon>ANME-2 cluster</taxon>
        <taxon>Candidatus Methanoperedentaceae</taxon>
        <taxon>Candidatus Methanoperedens</taxon>
    </lineage>
</organism>
<protein>
    <submittedName>
        <fullName evidence="8">Ribonuclease VapC</fullName>
        <ecNumber evidence="8">3.1.-.-</ecNumber>
    </submittedName>
</protein>
<evidence type="ECO:0000313" key="9">
    <source>
        <dbReference type="Proteomes" id="UP000218615"/>
    </source>
</evidence>
<gene>
    <name evidence="8" type="primary">vapC</name>
    <name evidence="8" type="ORF">MNV_10059</name>
</gene>
<dbReference type="SUPFAM" id="SSF88723">
    <property type="entry name" value="PIN domain-like"/>
    <property type="match status" value="1"/>
</dbReference>
<dbReference type="GO" id="GO:0046872">
    <property type="term" value="F:metal ion binding"/>
    <property type="evidence" value="ECO:0007669"/>
    <property type="project" value="UniProtKB-KW"/>
</dbReference>
<comment type="similarity">
    <text evidence="6">Belongs to the PINc/VapC protein family.</text>
</comment>
<evidence type="ECO:0000256" key="5">
    <source>
        <dbReference type="ARBA" id="ARBA00022842"/>
    </source>
</evidence>
<dbReference type="RefSeq" id="WP_096203350.1">
    <property type="nucleotide sequence ID" value="NZ_FZMP01000001.1"/>
</dbReference>
<evidence type="ECO:0000256" key="3">
    <source>
        <dbReference type="ARBA" id="ARBA00022723"/>
    </source>
</evidence>
<keyword evidence="3" id="KW-0479">Metal-binding</keyword>
<dbReference type="GO" id="GO:0016787">
    <property type="term" value="F:hydrolase activity"/>
    <property type="evidence" value="ECO:0007669"/>
    <property type="project" value="UniProtKB-KW"/>
</dbReference>
<evidence type="ECO:0000256" key="2">
    <source>
        <dbReference type="ARBA" id="ARBA00022722"/>
    </source>
</evidence>
<dbReference type="GO" id="GO:0004518">
    <property type="term" value="F:nuclease activity"/>
    <property type="evidence" value="ECO:0007669"/>
    <property type="project" value="UniProtKB-KW"/>
</dbReference>
<evidence type="ECO:0000259" key="7">
    <source>
        <dbReference type="Pfam" id="PF01850"/>
    </source>
</evidence>
<dbReference type="AlphaFoldDB" id="A0A284VI45"/>
<proteinExistence type="inferred from homology"/>
<accession>A0A284VI45</accession>
<dbReference type="InterPro" id="IPR029060">
    <property type="entry name" value="PIN-like_dom_sf"/>
</dbReference>
<keyword evidence="9" id="KW-1185">Reference proteome</keyword>
<keyword evidence="4 8" id="KW-0378">Hydrolase</keyword>
<dbReference type="Proteomes" id="UP000218615">
    <property type="component" value="Unassembled WGS sequence"/>
</dbReference>
<name>A0A284VI45_9EURY</name>
<evidence type="ECO:0000256" key="1">
    <source>
        <dbReference type="ARBA" id="ARBA00001946"/>
    </source>
</evidence>
<keyword evidence="5" id="KW-0460">Magnesium</keyword>
<evidence type="ECO:0000313" key="8">
    <source>
        <dbReference type="EMBL" id="SNQ58931.1"/>
    </source>
</evidence>
<feature type="domain" description="PIN" evidence="7">
    <location>
        <begin position="6"/>
        <end position="122"/>
    </location>
</feature>